<sequence>MKNVAKGSIFGKIILFIVGLMLILIASINILLFIFGDTSTANISTRRVGGSNDSYPAESRYEWSVDYDFLASDGNVYNGTSTRRGSDMGVKVENTVYYFSFQPRLNSLSSEVRPNAGQIIMMLLGGFLLSVAFKKSNYS</sequence>
<evidence type="ECO:0000256" key="1">
    <source>
        <dbReference type="SAM" id="Phobius"/>
    </source>
</evidence>
<gene>
    <name evidence="2" type="ORF">SAMN02745120_0335</name>
</gene>
<feature type="transmembrane region" description="Helical" evidence="1">
    <location>
        <begin position="12"/>
        <end position="35"/>
    </location>
</feature>
<keyword evidence="1" id="KW-0812">Transmembrane</keyword>
<dbReference type="AlphaFoldDB" id="A0A1T4ZSL3"/>
<evidence type="ECO:0000313" key="2">
    <source>
        <dbReference type="EMBL" id="SKB25636.1"/>
    </source>
</evidence>
<keyword evidence="3" id="KW-1185">Reference proteome</keyword>
<keyword evidence="1" id="KW-1133">Transmembrane helix</keyword>
<accession>A0A1T4ZSL3</accession>
<dbReference type="OrthoDB" id="3035426at2"/>
<dbReference type="RefSeq" id="WP_079588332.1">
    <property type="nucleotide sequence ID" value="NZ_FUYN01000001.1"/>
</dbReference>
<proteinExistence type="predicted"/>
<reference evidence="3" key="1">
    <citation type="submission" date="2017-02" db="EMBL/GenBank/DDBJ databases">
        <authorList>
            <person name="Varghese N."/>
            <person name="Submissions S."/>
        </authorList>
    </citation>
    <scope>NUCLEOTIDE SEQUENCE [LARGE SCALE GENOMIC DNA]</scope>
    <source>
        <strain evidence="3">ATCC 35199</strain>
    </source>
</reference>
<dbReference type="Proteomes" id="UP000243406">
    <property type="component" value="Unassembled WGS sequence"/>
</dbReference>
<organism evidence="2 3">
    <name type="scientific">Acetoanaerobium noterae</name>
    <dbReference type="NCBI Taxonomy" id="745369"/>
    <lineage>
        <taxon>Bacteria</taxon>
        <taxon>Bacillati</taxon>
        <taxon>Bacillota</taxon>
        <taxon>Clostridia</taxon>
        <taxon>Peptostreptococcales</taxon>
        <taxon>Filifactoraceae</taxon>
        <taxon>Acetoanaerobium</taxon>
    </lineage>
</organism>
<evidence type="ECO:0000313" key="3">
    <source>
        <dbReference type="Proteomes" id="UP000243406"/>
    </source>
</evidence>
<dbReference type="EMBL" id="FUYN01000001">
    <property type="protein sequence ID" value="SKB25636.1"/>
    <property type="molecule type" value="Genomic_DNA"/>
</dbReference>
<protein>
    <submittedName>
        <fullName evidence="2">Uncharacterized protein</fullName>
    </submittedName>
</protein>
<keyword evidence="1" id="KW-0472">Membrane</keyword>
<name>A0A1T4ZSL3_9FIRM</name>
<feature type="transmembrane region" description="Helical" evidence="1">
    <location>
        <begin position="116"/>
        <end position="133"/>
    </location>
</feature>